<dbReference type="InterPro" id="IPR023214">
    <property type="entry name" value="HAD_sf"/>
</dbReference>
<dbReference type="SUPFAM" id="SSF56784">
    <property type="entry name" value="HAD-like"/>
    <property type="match status" value="1"/>
</dbReference>
<dbReference type="InterPro" id="IPR007827">
    <property type="entry name" value="DUF705"/>
</dbReference>
<dbReference type="KEGG" id="vg:40526681"/>
<sequence length="318" mass="37773">MAPLRSCKWICLRLNNALIKRHVLVLNEYLDLKYLGFEKYKYFEYVIFRFCDNPQLCRMIETNHNYCMQVFKCPDNMQNIRHNIKCIFKTSILGHICIIDNKTPMYLFLKEWFVLPEYKIDTLKAESLIWGFPHVIVFDLDSTLITEEERVQIRDPFVYESLQELQNIGCILILWSYGCKEHVASSLTELGLTKYFDIIIAEGSVAQSCDNAIVSPNMMLTDYKLQRQFIVTNFNLDISNDEQHDYLPKSPKIVIKHLSDKNLNYFKSITLVDDLPSNNYAYDFYIQVQRCPEPVHDWEHYHSLIIQNMQNYENTYNF</sequence>
<dbReference type="Proteomes" id="UP000297030">
    <property type="component" value="Segment"/>
</dbReference>
<dbReference type="GeneID" id="40526681"/>
<accession>A0A126FC55</accession>
<dbReference type="NCBIfam" id="TIGR01681">
    <property type="entry name" value="HAD-SF-IIIC"/>
    <property type="match status" value="1"/>
</dbReference>
<dbReference type="Gene3D" id="3.40.50.1000">
    <property type="entry name" value="HAD superfamily/HAD-like"/>
    <property type="match status" value="1"/>
</dbReference>
<organism evidence="1 2">
    <name type="scientific">Lonomia obliqua multiple nucleopolyhedrovirus</name>
    <dbReference type="NCBI Taxonomy" id="134394"/>
    <lineage>
        <taxon>Viruses</taxon>
        <taxon>Viruses incertae sedis</taxon>
        <taxon>Naldaviricetes</taxon>
        <taxon>Lefavirales</taxon>
        <taxon>Baculoviridae</taxon>
        <taxon>Alphabaculovirus</taxon>
        <taxon>Alphabaculovirus lonobliquae</taxon>
        <taxon>Lonomia obliqua nucleopolyhedrovirus</taxon>
    </lineage>
</organism>
<evidence type="ECO:0000313" key="2">
    <source>
        <dbReference type="Proteomes" id="UP000297030"/>
    </source>
</evidence>
<gene>
    <name evidence="1" type="primary">38k</name>
</gene>
<keyword evidence="2" id="KW-1185">Reference proteome</keyword>
<proteinExistence type="predicted"/>
<evidence type="ECO:0000313" key="1">
    <source>
        <dbReference type="EMBL" id="AKN80969.1"/>
    </source>
</evidence>
<dbReference type="RefSeq" id="YP_009666411.1">
    <property type="nucleotide sequence ID" value="NC_043520.1"/>
</dbReference>
<protein>
    <submittedName>
        <fullName evidence="1">38K</fullName>
    </submittedName>
</protein>
<dbReference type="NCBIfam" id="TIGR01684">
    <property type="entry name" value="viral_ppase"/>
    <property type="match status" value="1"/>
</dbReference>
<dbReference type="InterPro" id="IPR036412">
    <property type="entry name" value="HAD-like_sf"/>
</dbReference>
<dbReference type="InterPro" id="IPR010033">
    <property type="entry name" value="HAD_SF_ppase_IIIC"/>
</dbReference>
<dbReference type="Pfam" id="PF05152">
    <property type="entry name" value="DUF705"/>
    <property type="match status" value="1"/>
</dbReference>
<name>A0A126FC55_9ABAC</name>
<dbReference type="EMBL" id="KP763670">
    <property type="protein sequence ID" value="AKN80969.1"/>
    <property type="molecule type" value="Genomic_DNA"/>
</dbReference>
<reference evidence="1 2" key="1">
    <citation type="submission" date="2015-02" db="EMBL/GenBank/DDBJ databases">
        <title>Complete genome of a baculovirus isolated from a medical interest larvae: lLonomia obliqua (Lepidoptera: Saturniidae).</title>
        <authorList>
            <person name="Clara A.-S.W."/>
            <person name="Daniel A.-A.M.P."/>
            <person name="Miguel A.S."/>
            <person name="Jhon F.E.A."/>
            <person name="Fabricio M.S."/>
            <person name="Jose W.L.C."/>
            <person name="Bergmann R.M."/>
            <person name="Fernando M.L."/>
        </authorList>
    </citation>
    <scope>NUCLEOTIDE SEQUENCE [LARGE SCALE GENOMIC DNA]</scope>
    <source>
        <strain evidence="1">SP/2000</strain>
    </source>
</reference>
<dbReference type="CDD" id="cd01427">
    <property type="entry name" value="HAD_like"/>
    <property type="match status" value="1"/>
</dbReference>